<reference evidence="3" key="1">
    <citation type="submission" date="2025-08" db="UniProtKB">
        <authorList>
            <consortium name="RefSeq"/>
        </authorList>
    </citation>
    <scope>IDENTIFICATION</scope>
</reference>
<dbReference type="GeneID" id="100901208"/>
<evidence type="ECO:0000313" key="2">
    <source>
        <dbReference type="Proteomes" id="UP000694867"/>
    </source>
</evidence>
<organism evidence="2 3">
    <name type="scientific">Galendromus occidentalis</name>
    <name type="common">western predatory mite</name>
    <dbReference type="NCBI Taxonomy" id="34638"/>
    <lineage>
        <taxon>Eukaryota</taxon>
        <taxon>Metazoa</taxon>
        <taxon>Ecdysozoa</taxon>
        <taxon>Arthropoda</taxon>
        <taxon>Chelicerata</taxon>
        <taxon>Arachnida</taxon>
        <taxon>Acari</taxon>
        <taxon>Parasitiformes</taxon>
        <taxon>Mesostigmata</taxon>
        <taxon>Gamasina</taxon>
        <taxon>Phytoseioidea</taxon>
        <taxon>Phytoseiidae</taxon>
        <taxon>Typhlodrominae</taxon>
        <taxon>Galendromus</taxon>
    </lineage>
</organism>
<keyword evidence="2" id="KW-1185">Reference proteome</keyword>
<sequence length="361" mass="40529">MEINRTLSLDVIRIISDEALRQTYEYLHAPPTRFSFKTSCCGKIRQNSDLIDPGYYLNGGPSCEQSGLSCDTPDEHEIEAFADGLVPGSFVYAPRTWNRFWPAMVDFCHEDSSHFAVFRLGGSHCCQPYAYYVSFIPDMTQRRLGGWFSAKSVVPFDTTNAKDIDLDLNVNDPHFDTSYDRANRYYTRSLTARMERFSLVCHALQSTHAKYRPNQAGLAKRFTSSNYQRYEAGEDVSLTTGASTSTLGASADANASGSGSVFRRKTPTKSRPDRAVPLENGELNFLRWDELPSGQTHIHASEDTPPPKIVQPAVPMSPYTFTNPTEYWRCGAHEVTKRAAIRAAMKAGLQEIRIFKSDEII</sequence>
<proteinExistence type="predicted"/>
<accession>A0AAJ6QSX6</accession>
<evidence type="ECO:0000313" key="3">
    <source>
        <dbReference type="RefSeq" id="XP_003742846.1"/>
    </source>
</evidence>
<dbReference type="AlphaFoldDB" id="A0AAJ6QSX6"/>
<dbReference type="Proteomes" id="UP000694867">
    <property type="component" value="Unplaced"/>
</dbReference>
<evidence type="ECO:0000256" key="1">
    <source>
        <dbReference type="SAM" id="MobiDB-lite"/>
    </source>
</evidence>
<dbReference type="Gene3D" id="2.30.30.140">
    <property type="match status" value="1"/>
</dbReference>
<feature type="compositionally biased region" description="Low complexity" evidence="1">
    <location>
        <begin position="248"/>
        <end position="260"/>
    </location>
</feature>
<feature type="region of interest" description="Disordered" evidence="1">
    <location>
        <begin position="248"/>
        <end position="276"/>
    </location>
</feature>
<name>A0AAJ6QSX6_9ACAR</name>
<dbReference type="RefSeq" id="XP_003742846.1">
    <property type="nucleotide sequence ID" value="XM_003742798.2"/>
</dbReference>
<gene>
    <name evidence="3" type="primary">LOC100901208</name>
</gene>
<dbReference type="KEGG" id="goe:100901208"/>
<protein>
    <submittedName>
        <fullName evidence="3">Uncharacterized protein LOC100901208</fullName>
    </submittedName>
</protein>